<reference evidence="2" key="1">
    <citation type="submission" date="2021-05" db="EMBL/GenBank/DDBJ databases">
        <authorList>
            <person name="Alioto T."/>
            <person name="Alioto T."/>
            <person name="Gomez Garrido J."/>
        </authorList>
    </citation>
    <scope>NUCLEOTIDE SEQUENCE</scope>
</reference>
<organism evidence="2">
    <name type="scientific">Culex pipiens</name>
    <name type="common">House mosquito</name>
    <dbReference type="NCBI Taxonomy" id="7175"/>
    <lineage>
        <taxon>Eukaryota</taxon>
        <taxon>Metazoa</taxon>
        <taxon>Ecdysozoa</taxon>
        <taxon>Arthropoda</taxon>
        <taxon>Hexapoda</taxon>
        <taxon>Insecta</taxon>
        <taxon>Pterygota</taxon>
        <taxon>Neoptera</taxon>
        <taxon>Endopterygota</taxon>
        <taxon>Diptera</taxon>
        <taxon>Nematocera</taxon>
        <taxon>Culicoidea</taxon>
        <taxon>Culicidae</taxon>
        <taxon>Culicinae</taxon>
        <taxon>Culicini</taxon>
        <taxon>Culex</taxon>
        <taxon>Culex</taxon>
    </lineage>
</organism>
<dbReference type="EMBL" id="HBUE01000397">
    <property type="protein sequence ID" value="CAG6443509.1"/>
    <property type="molecule type" value="Transcribed_RNA"/>
</dbReference>
<dbReference type="EMBL" id="HBUE01251413">
    <property type="protein sequence ID" value="CAG6554559.1"/>
    <property type="molecule type" value="Transcribed_RNA"/>
</dbReference>
<accession>A0A8D7ZV74</accession>
<dbReference type="EMBL" id="HBUE01251412">
    <property type="protein sequence ID" value="CAG6554558.1"/>
    <property type="molecule type" value="Transcribed_RNA"/>
</dbReference>
<feature type="region of interest" description="Disordered" evidence="1">
    <location>
        <begin position="21"/>
        <end position="51"/>
    </location>
</feature>
<dbReference type="EMBL" id="HBUE01146503">
    <property type="protein sequence ID" value="CAG6503312.1"/>
    <property type="molecule type" value="Transcribed_RNA"/>
</dbReference>
<protein>
    <submittedName>
        <fullName evidence="2">(northern house mosquito) hypothetical protein</fullName>
    </submittedName>
</protein>
<dbReference type="EMBL" id="HBUE01146505">
    <property type="protein sequence ID" value="CAG6503314.1"/>
    <property type="molecule type" value="Transcribed_RNA"/>
</dbReference>
<evidence type="ECO:0000313" key="2">
    <source>
        <dbReference type="EMBL" id="CAG6443508.1"/>
    </source>
</evidence>
<dbReference type="AlphaFoldDB" id="A0A8D7ZV74"/>
<proteinExistence type="predicted"/>
<sequence>MDDELEELNDEDTTLLLETELITDEEESSDEARDPVSETFSDTLRSEANDDSDFSTVLEMALALSSRISFSLLAPKLLDCVTLFSETPADDFSTITSFEITGVCDSVRVISVLVVPSTRAIFCCYF</sequence>
<evidence type="ECO:0000256" key="1">
    <source>
        <dbReference type="SAM" id="MobiDB-lite"/>
    </source>
</evidence>
<dbReference type="EMBL" id="HBUE01146504">
    <property type="protein sequence ID" value="CAG6503313.1"/>
    <property type="molecule type" value="Transcribed_RNA"/>
</dbReference>
<dbReference type="EMBL" id="HBUE01000395">
    <property type="protein sequence ID" value="CAG6443508.1"/>
    <property type="molecule type" value="Transcribed_RNA"/>
</dbReference>
<dbReference type="EMBL" id="HBUE01146502">
    <property type="protein sequence ID" value="CAG6503311.1"/>
    <property type="molecule type" value="Transcribed_RNA"/>
</dbReference>
<name>A0A8D7ZV74_CULPI</name>
<dbReference type="EMBL" id="HBUE01251414">
    <property type="protein sequence ID" value="CAG6554560.1"/>
    <property type="molecule type" value="Transcribed_RNA"/>
</dbReference>
<dbReference type="EMBL" id="HBUE01251415">
    <property type="protein sequence ID" value="CAG6554561.1"/>
    <property type="molecule type" value="Transcribed_RNA"/>
</dbReference>